<dbReference type="RefSeq" id="XP_001486484.1">
    <property type="nucleotide sequence ID" value="XM_001486434.1"/>
</dbReference>
<dbReference type="OrthoDB" id="4081634at2759"/>
<dbReference type="GeneID" id="5128336"/>
<gene>
    <name evidence="2" type="ORF">PGUG_02155</name>
</gene>
<name>A5DFV4_PICGU</name>
<dbReference type="InParanoid" id="A5DFV4"/>
<dbReference type="HOGENOM" id="CLU_129393_0_0_1"/>
<evidence type="ECO:0000313" key="2">
    <source>
        <dbReference type="EMBL" id="EDK38057.1"/>
    </source>
</evidence>
<evidence type="ECO:0000256" key="1">
    <source>
        <dbReference type="SAM" id="Coils"/>
    </source>
</evidence>
<dbReference type="OMA" id="NIIIQWK"/>
<dbReference type="KEGG" id="pgu:PGUG_02155"/>
<dbReference type="Proteomes" id="UP000001997">
    <property type="component" value="Unassembled WGS sequence"/>
</dbReference>
<dbReference type="VEuPathDB" id="FungiDB:PGUG_02155"/>
<reference evidence="2 3" key="1">
    <citation type="journal article" date="2009" name="Nature">
        <title>Evolution of pathogenicity and sexual reproduction in eight Candida genomes.</title>
        <authorList>
            <person name="Butler G."/>
            <person name="Rasmussen M.D."/>
            <person name="Lin M.F."/>
            <person name="Santos M.A."/>
            <person name="Sakthikumar S."/>
            <person name="Munro C.A."/>
            <person name="Rheinbay E."/>
            <person name="Grabherr M."/>
            <person name="Forche A."/>
            <person name="Reedy J.L."/>
            <person name="Agrafioti I."/>
            <person name="Arnaud M.B."/>
            <person name="Bates S."/>
            <person name="Brown A.J."/>
            <person name="Brunke S."/>
            <person name="Costanzo M.C."/>
            <person name="Fitzpatrick D.A."/>
            <person name="de Groot P.W."/>
            <person name="Harris D."/>
            <person name="Hoyer L.L."/>
            <person name="Hube B."/>
            <person name="Klis F.M."/>
            <person name="Kodira C."/>
            <person name="Lennard N."/>
            <person name="Logue M.E."/>
            <person name="Martin R."/>
            <person name="Neiman A.M."/>
            <person name="Nikolaou E."/>
            <person name="Quail M.A."/>
            <person name="Quinn J."/>
            <person name="Santos M.C."/>
            <person name="Schmitzberger F.F."/>
            <person name="Sherlock G."/>
            <person name="Shah P."/>
            <person name="Silverstein K.A."/>
            <person name="Skrzypek M.S."/>
            <person name="Soll D."/>
            <person name="Staggs R."/>
            <person name="Stansfield I."/>
            <person name="Stumpf M.P."/>
            <person name="Sudbery P.E."/>
            <person name="Srikantha T."/>
            <person name="Zeng Q."/>
            <person name="Berman J."/>
            <person name="Berriman M."/>
            <person name="Heitman J."/>
            <person name="Gow N.A."/>
            <person name="Lorenz M.C."/>
            <person name="Birren B.W."/>
            <person name="Kellis M."/>
            <person name="Cuomo C.A."/>
        </authorList>
    </citation>
    <scope>NUCLEOTIDE SEQUENCE [LARGE SCALE GENOMIC DNA]</scope>
    <source>
        <strain evidence="3">ATCC 6260 / CBS 566 / DSM 6381 / JCM 1539 / NBRC 10279 / NRRL Y-324</strain>
    </source>
</reference>
<evidence type="ECO:0000313" key="3">
    <source>
        <dbReference type="Proteomes" id="UP000001997"/>
    </source>
</evidence>
<proteinExistence type="predicted"/>
<keyword evidence="3" id="KW-1185">Reference proteome</keyword>
<dbReference type="EMBL" id="CH408156">
    <property type="protein sequence ID" value="EDK38057.1"/>
    <property type="molecule type" value="Genomic_DNA"/>
</dbReference>
<feature type="coiled-coil region" evidence="1">
    <location>
        <begin position="121"/>
        <end position="148"/>
    </location>
</feature>
<organism evidence="2 3">
    <name type="scientific">Meyerozyma guilliermondii (strain ATCC 6260 / CBS 566 / DSM 6381 / JCM 1539 / NBRC 10279 / NRRL Y-324)</name>
    <name type="common">Yeast</name>
    <name type="synonym">Candida guilliermondii</name>
    <dbReference type="NCBI Taxonomy" id="294746"/>
    <lineage>
        <taxon>Eukaryota</taxon>
        <taxon>Fungi</taxon>
        <taxon>Dikarya</taxon>
        <taxon>Ascomycota</taxon>
        <taxon>Saccharomycotina</taxon>
        <taxon>Pichiomycetes</taxon>
        <taxon>Debaryomycetaceae</taxon>
        <taxon>Meyerozyma</taxon>
    </lineage>
</organism>
<dbReference type="AlphaFoldDB" id="A5DFV4"/>
<dbReference type="eggNOG" id="ENOG502RMRG">
    <property type="taxonomic scope" value="Eukaryota"/>
</dbReference>
<sequence length="151" mass="17560">MWRSKEKYLVFGYFNAVIFIVGRQSRAMDYKDASKYGLRDLLLVLQLLHSNGFLDLEQMKASPEKVAALGQEWFNHKSTRLSVVQEGRQYKRPPTSEELIALYEQLLQKYEDCTNTTELAYAVYYARMEQLEKTIQDRQQEAAHILADIGG</sequence>
<keyword evidence="1" id="KW-0175">Coiled coil</keyword>
<accession>A5DFV4</accession>
<protein>
    <submittedName>
        <fullName evidence="2">Uncharacterized protein</fullName>
    </submittedName>
</protein>